<dbReference type="RefSeq" id="WP_056941894.1">
    <property type="nucleotide sequence ID" value="NZ_AZCX01000002.1"/>
</dbReference>
<dbReference type="GO" id="GO:0043190">
    <property type="term" value="C:ATP-binding cassette (ABC) transporter complex"/>
    <property type="evidence" value="ECO:0007669"/>
    <property type="project" value="InterPro"/>
</dbReference>
<evidence type="ECO:0000256" key="4">
    <source>
        <dbReference type="ARBA" id="ARBA00022729"/>
    </source>
</evidence>
<comment type="caution">
    <text evidence="7">The sequence shown here is derived from an EMBL/GenBank/DDBJ whole genome shotgun (WGS) entry which is preliminary data.</text>
</comment>
<evidence type="ECO:0000256" key="2">
    <source>
        <dbReference type="ARBA" id="ARBA00005695"/>
    </source>
</evidence>
<keyword evidence="4" id="KW-0732">Signal</keyword>
<dbReference type="AlphaFoldDB" id="A0A0R1HQ79"/>
<feature type="domain" description="Solute-binding protein family 5" evidence="6">
    <location>
        <begin position="74"/>
        <end position="464"/>
    </location>
</feature>
<dbReference type="GO" id="GO:0042597">
    <property type="term" value="C:periplasmic space"/>
    <property type="evidence" value="ECO:0007669"/>
    <property type="project" value="UniProtKB-ARBA"/>
</dbReference>
<dbReference type="OrthoDB" id="403896at2"/>
<evidence type="ECO:0000256" key="3">
    <source>
        <dbReference type="ARBA" id="ARBA00022448"/>
    </source>
</evidence>
<dbReference type="Gene3D" id="3.90.76.10">
    <property type="entry name" value="Dipeptide-binding Protein, Domain 1"/>
    <property type="match status" value="1"/>
</dbReference>
<dbReference type="Gene3D" id="3.40.190.10">
    <property type="entry name" value="Periplasmic binding protein-like II"/>
    <property type="match status" value="1"/>
</dbReference>
<dbReference type="Gene3D" id="3.10.105.10">
    <property type="entry name" value="Dipeptide-binding Protein, Domain 3"/>
    <property type="match status" value="1"/>
</dbReference>
<sequence length="546" mass="60841">MKITGRKFGAVLLAIGVVLVLTACGQTKKSQDKQTLNLSATAPLPTIDISKSTGYGQTGNVFESFFRLGANGQTEPGLAKSATVSKNGLTWTFKLRDAKWSNGDRIIAQDFVYSWRRTINPATKSQYAYLFNGIKNASKINAGKASPNTLGIKALNSRTVVVSLDKPMTYFKVLMAYPLFAPQNQRVIKKYGKKYATKSEYMVYSGPFKIQHWNGTGNKWQFVKNPNYWDAKVVKLKKVNFTVVADPGTGLDLYQRDKLDLTPLANQQVKNYKNDKAFKEYPYSYVSFLKYNLRDSNATLRKALNNRNIRLALSLALNRQALTEKVLGDGSETPTGFVASGLATDPKTGVDFSKQQAVKNTVNYNVKLAKADWQRGMRQIGAKNLHFTLLAGADQTVTSPLTQYLKGQWEKELPGLTVDIKTMATQQIAYQSAAKGDFDVLISGWGADFNDPISFLQIPMSGTSYNFGHYRNEAYDRLVNRAVNADANNPEKRWQDLVSAAKIFNADQGMTPLYQQVTAYLQRSDVHGIVHNTAGTQWSYKTAYIK</sequence>
<dbReference type="Pfam" id="PF00496">
    <property type="entry name" value="SBP_bac_5"/>
    <property type="match status" value="1"/>
</dbReference>
<reference evidence="7 8" key="1">
    <citation type="journal article" date="2015" name="Genome Announc.">
        <title>Expanding the biotechnology potential of lactobacilli through comparative genomics of 213 strains and associated genera.</title>
        <authorList>
            <person name="Sun Z."/>
            <person name="Harris H.M."/>
            <person name="McCann A."/>
            <person name="Guo C."/>
            <person name="Argimon S."/>
            <person name="Zhang W."/>
            <person name="Yang X."/>
            <person name="Jeffery I.B."/>
            <person name="Cooney J.C."/>
            <person name="Kagawa T.F."/>
            <person name="Liu W."/>
            <person name="Song Y."/>
            <person name="Salvetti E."/>
            <person name="Wrobel A."/>
            <person name="Rasinkangas P."/>
            <person name="Parkhill J."/>
            <person name="Rea M.C."/>
            <person name="O'Sullivan O."/>
            <person name="Ritari J."/>
            <person name="Douillard F.P."/>
            <person name="Paul Ross R."/>
            <person name="Yang R."/>
            <person name="Briner A.E."/>
            <person name="Felis G.E."/>
            <person name="de Vos W.M."/>
            <person name="Barrangou R."/>
            <person name="Klaenhammer T.R."/>
            <person name="Caufield P.W."/>
            <person name="Cui Y."/>
            <person name="Zhang H."/>
            <person name="O'Toole P.W."/>
        </authorList>
    </citation>
    <scope>NUCLEOTIDE SEQUENCE [LARGE SCALE GENOMIC DNA]</scope>
    <source>
        <strain evidence="7 8">JCM 15530</strain>
    </source>
</reference>
<dbReference type="InterPro" id="IPR039424">
    <property type="entry name" value="SBP_5"/>
</dbReference>
<dbReference type="PANTHER" id="PTHR30290">
    <property type="entry name" value="PERIPLASMIC BINDING COMPONENT OF ABC TRANSPORTER"/>
    <property type="match status" value="1"/>
</dbReference>
<keyword evidence="8" id="KW-1185">Reference proteome</keyword>
<dbReference type="InterPro" id="IPR030678">
    <property type="entry name" value="Peptide/Ni-bd"/>
</dbReference>
<evidence type="ECO:0000313" key="7">
    <source>
        <dbReference type="EMBL" id="KRK48630.1"/>
    </source>
</evidence>
<name>A0A0R1HQ79_9LACO</name>
<dbReference type="CDD" id="cd08504">
    <property type="entry name" value="PBP2_OppA"/>
    <property type="match status" value="1"/>
</dbReference>
<dbReference type="GO" id="GO:1904680">
    <property type="term" value="F:peptide transmembrane transporter activity"/>
    <property type="evidence" value="ECO:0007669"/>
    <property type="project" value="TreeGrafter"/>
</dbReference>
<organism evidence="7 8">
    <name type="scientific">Secundilactobacillus kimchicus JCM 15530</name>
    <dbReference type="NCBI Taxonomy" id="1302272"/>
    <lineage>
        <taxon>Bacteria</taxon>
        <taxon>Bacillati</taxon>
        <taxon>Bacillota</taxon>
        <taxon>Bacilli</taxon>
        <taxon>Lactobacillales</taxon>
        <taxon>Lactobacillaceae</taxon>
        <taxon>Secundilactobacillus</taxon>
    </lineage>
</organism>
<proteinExistence type="inferred from homology"/>
<evidence type="ECO:0000256" key="1">
    <source>
        <dbReference type="ARBA" id="ARBA00004196"/>
    </source>
</evidence>
<keyword evidence="3" id="KW-0813">Transport</keyword>
<gene>
    <name evidence="7" type="ORF">FC96_GL000943</name>
</gene>
<evidence type="ECO:0000259" key="6">
    <source>
        <dbReference type="Pfam" id="PF00496"/>
    </source>
</evidence>
<evidence type="ECO:0000256" key="5">
    <source>
        <dbReference type="ARBA" id="ARBA00022856"/>
    </source>
</evidence>
<dbReference type="STRING" id="1302272.FC96_GL000943"/>
<protein>
    <submittedName>
        <fullName evidence="7">ABC transporter, substrate-binding protein, family 5</fullName>
    </submittedName>
</protein>
<dbReference type="InterPro" id="IPR000914">
    <property type="entry name" value="SBP_5_dom"/>
</dbReference>
<comment type="subcellular location">
    <subcellularLocation>
        <location evidence="1">Cell envelope</location>
    </subcellularLocation>
</comment>
<dbReference type="PANTHER" id="PTHR30290:SF10">
    <property type="entry name" value="PERIPLASMIC OLIGOPEPTIDE-BINDING PROTEIN-RELATED"/>
    <property type="match status" value="1"/>
</dbReference>
<dbReference type="SUPFAM" id="SSF53850">
    <property type="entry name" value="Periplasmic binding protein-like II"/>
    <property type="match status" value="1"/>
</dbReference>
<dbReference type="PROSITE" id="PS51257">
    <property type="entry name" value="PROKAR_LIPOPROTEIN"/>
    <property type="match status" value="1"/>
</dbReference>
<accession>A0A0R1HQ79</accession>
<dbReference type="PIRSF" id="PIRSF002741">
    <property type="entry name" value="MppA"/>
    <property type="match status" value="1"/>
</dbReference>
<comment type="similarity">
    <text evidence="2">Belongs to the bacterial solute-binding protein 5 family.</text>
</comment>
<evidence type="ECO:0000313" key="8">
    <source>
        <dbReference type="Proteomes" id="UP000050911"/>
    </source>
</evidence>
<dbReference type="Proteomes" id="UP000050911">
    <property type="component" value="Unassembled WGS sequence"/>
</dbReference>
<dbReference type="GO" id="GO:0030313">
    <property type="term" value="C:cell envelope"/>
    <property type="evidence" value="ECO:0007669"/>
    <property type="project" value="UniProtKB-SubCell"/>
</dbReference>
<dbReference type="PATRIC" id="fig|1302272.5.peg.950"/>
<keyword evidence="5" id="KW-0571">Peptide transport</keyword>
<dbReference type="FunFam" id="3.90.76.10:FF:000001">
    <property type="entry name" value="Oligopeptide ABC transporter substrate-binding protein"/>
    <property type="match status" value="1"/>
</dbReference>
<keyword evidence="5" id="KW-0653">Protein transport</keyword>
<dbReference type="GO" id="GO:0015833">
    <property type="term" value="P:peptide transport"/>
    <property type="evidence" value="ECO:0007669"/>
    <property type="project" value="UniProtKB-KW"/>
</dbReference>
<dbReference type="EMBL" id="AZCX01000002">
    <property type="protein sequence ID" value="KRK48630.1"/>
    <property type="molecule type" value="Genomic_DNA"/>
</dbReference>